<organism evidence="2 4">
    <name type="scientific">Jannaschia seohaensis</name>
    <dbReference type="NCBI Taxonomy" id="475081"/>
    <lineage>
        <taxon>Bacteria</taxon>
        <taxon>Pseudomonadati</taxon>
        <taxon>Pseudomonadota</taxon>
        <taxon>Alphaproteobacteria</taxon>
        <taxon>Rhodobacterales</taxon>
        <taxon>Roseobacteraceae</taxon>
        <taxon>Jannaschia</taxon>
    </lineage>
</organism>
<evidence type="ECO:0000313" key="1">
    <source>
        <dbReference type="EMBL" id="PWJ22092.1"/>
    </source>
</evidence>
<reference evidence="1 3" key="2">
    <citation type="submission" date="2018-03" db="EMBL/GenBank/DDBJ databases">
        <title>Genomic Encyclopedia of Archaeal and Bacterial Type Strains, Phase II (KMG-II): from individual species to whole genera.</title>
        <authorList>
            <person name="Goeker M."/>
        </authorList>
    </citation>
    <scope>NUCLEOTIDE SEQUENCE [LARGE SCALE GENOMIC DNA]</scope>
    <source>
        <strain evidence="1 3">DSM 25227</strain>
    </source>
</reference>
<name>A0A2Y9A1Q3_9RHOB</name>
<sequence length="97" mass="9940">MRPALLFCPLLAACATVPMTAERAEEVCRAELARASVQPSIGIGIGSGGPRVRGGVTFDASTLAGATPEERLAACIRRRMAGDPPPPRVGVSVGGRL</sequence>
<dbReference type="Proteomes" id="UP000251571">
    <property type="component" value="Unassembled WGS sequence"/>
</dbReference>
<dbReference type="EMBL" id="QGDJ01000001">
    <property type="protein sequence ID" value="PWJ22092.1"/>
    <property type="molecule type" value="Genomic_DNA"/>
</dbReference>
<proteinExistence type="predicted"/>
<keyword evidence="3" id="KW-1185">Reference proteome</keyword>
<accession>A0A2Y9A1Q3</accession>
<dbReference type="EMBL" id="UETC01000001">
    <property type="protein sequence ID" value="SSA38370.1"/>
    <property type="molecule type" value="Genomic_DNA"/>
</dbReference>
<protein>
    <submittedName>
        <fullName evidence="2">Uncharacterized protein</fullName>
    </submittedName>
</protein>
<evidence type="ECO:0000313" key="3">
    <source>
        <dbReference type="Proteomes" id="UP000245839"/>
    </source>
</evidence>
<dbReference type="AlphaFoldDB" id="A0A2Y9A1Q3"/>
<evidence type="ECO:0000313" key="2">
    <source>
        <dbReference type="EMBL" id="SSA38370.1"/>
    </source>
</evidence>
<dbReference type="Proteomes" id="UP000245839">
    <property type="component" value="Unassembled WGS sequence"/>
</dbReference>
<gene>
    <name evidence="1" type="ORF">BCF38_101501</name>
    <name evidence="2" type="ORF">SAMN05421539_101501</name>
</gene>
<evidence type="ECO:0000313" key="4">
    <source>
        <dbReference type="Proteomes" id="UP000251571"/>
    </source>
</evidence>
<reference evidence="2 4" key="1">
    <citation type="submission" date="2016-10" db="EMBL/GenBank/DDBJ databases">
        <authorList>
            <person name="Cai Z."/>
        </authorList>
    </citation>
    <scope>NUCLEOTIDE SEQUENCE [LARGE SCALE GENOMIC DNA]</scope>
    <source>
        <strain evidence="2 4">DSM 25227</strain>
    </source>
</reference>